<evidence type="ECO:0000313" key="2">
    <source>
        <dbReference type="Proteomes" id="UP000829194"/>
    </source>
</evidence>
<dbReference type="PANTHER" id="PTHR12558:SF13">
    <property type="entry name" value="CELL DIVISION CYCLE PROTEIN 27 HOMOLOG"/>
    <property type="match status" value="1"/>
</dbReference>
<dbReference type="PANTHER" id="PTHR12558">
    <property type="entry name" value="CELL DIVISION CYCLE 16,23,27"/>
    <property type="match status" value="1"/>
</dbReference>
<dbReference type="SMART" id="SM00028">
    <property type="entry name" value="TPR"/>
    <property type="match status" value="7"/>
</dbReference>
<protein>
    <submittedName>
        <fullName evidence="1">Tetratricopeptide repeat protein</fullName>
    </submittedName>
</protein>
<dbReference type="Gene3D" id="1.25.40.10">
    <property type="entry name" value="Tetratricopeptide repeat domain"/>
    <property type="match status" value="2"/>
</dbReference>
<dbReference type="InterPro" id="IPR019734">
    <property type="entry name" value="TPR_rpt"/>
</dbReference>
<evidence type="ECO:0000313" key="1">
    <source>
        <dbReference type="EMBL" id="UNP29867.1"/>
    </source>
</evidence>
<dbReference type="Pfam" id="PF14559">
    <property type="entry name" value="TPR_19"/>
    <property type="match status" value="3"/>
</dbReference>
<sequence>MYEPILDALRSGTPAEALAAAEQALSTDPQDAGLHRLHAAALRLNGDRDGAVAALDRAIGLTPEDAQLHLERAGALLDGRHLDEAQASLARAIGLDPNQFPAYVVKAQLAIVRGDLEDAERLGRTAARIAPNHPQVAAIEGVLALRRGDADRALAILSHAASLAPDDPQVLHGLGFAYLAKGHLAFAEQAFTALAERSPDQPTLQLLIADLLRLQSRYAEAADRIAPVAQREDAGFGVRRWAGELELDAGRNDRALSLLREAFDDQPYDPRTLNAIMEAWRRLGAVDDARQSLESALTQHPQQQDLWRARLVLEPFGEPSALAILDRWQQAMPENLAALEARAAVHDQLGEHSQAEAIAERIVELSPGDVAAEMRIVQGLTERDPDAAAERIERLIGQAVDPAAKRELRQLLGRTLDLAAQPEAAAATWAELHAEVVDQRLPFNAISARSAGDWPAMSTIAEGTRGILLLWGAPGSRVERIAQVLGAVGAPLLVDRYGPQPPTDPMQRYGTVEELLAGTLDPAFLIKMYRAALPARGAADGPVFDWLLWWDNALLRALRPYLSEAFLLIPIRDPRDMLLDWLASGSPTPYALPTPEDGARWLAQCLDQIADLHEGNLFPHNLVRLDETGEDPGAIAQIIADTLRVQVSLPGGIAMSERLGNGRWRAYQGALGEAFALLAPVAKRLGYPQA</sequence>
<gene>
    <name evidence="1" type="ORF">MOV92_00840</name>
</gene>
<dbReference type="SUPFAM" id="SSF48452">
    <property type="entry name" value="TPR-like"/>
    <property type="match status" value="2"/>
</dbReference>
<dbReference type="EMBL" id="CP093547">
    <property type="protein sequence ID" value="UNP29867.1"/>
    <property type="molecule type" value="Genomic_DNA"/>
</dbReference>
<name>A0ABY3XB60_9GAMM</name>
<dbReference type="Proteomes" id="UP000829194">
    <property type="component" value="Chromosome"/>
</dbReference>
<dbReference type="Pfam" id="PF13432">
    <property type="entry name" value="TPR_16"/>
    <property type="match status" value="1"/>
</dbReference>
<dbReference type="RefSeq" id="WP_057941182.1">
    <property type="nucleotide sequence ID" value="NZ_CP011131.1"/>
</dbReference>
<keyword evidence="2" id="KW-1185">Reference proteome</keyword>
<accession>A0ABY3XB60</accession>
<proteinExistence type="predicted"/>
<dbReference type="InterPro" id="IPR011990">
    <property type="entry name" value="TPR-like_helical_dom_sf"/>
</dbReference>
<reference evidence="1 2" key="1">
    <citation type="submission" date="2022-03" db="EMBL/GenBank/DDBJ databases">
        <title>Complete genome sequence of Lysobacter capsici VKM B-2533 and Lysobacter gummosus 10.1.1, promising sources of lytic agents.</title>
        <authorList>
            <person name="Tarlachkov S.V."/>
            <person name="Kudryakova I.V."/>
            <person name="Afoshin A.S."/>
            <person name="Leontyevskaya E.A."/>
            <person name="Leontyevskaya N.V."/>
        </authorList>
    </citation>
    <scope>NUCLEOTIDE SEQUENCE [LARGE SCALE GENOMIC DNA]</scope>
    <source>
        <strain evidence="1 2">10.1.1</strain>
    </source>
</reference>
<organism evidence="1 2">
    <name type="scientific">Lysobacter gummosus</name>
    <dbReference type="NCBI Taxonomy" id="262324"/>
    <lineage>
        <taxon>Bacteria</taxon>
        <taxon>Pseudomonadati</taxon>
        <taxon>Pseudomonadota</taxon>
        <taxon>Gammaproteobacteria</taxon>
        <taxon>Lysobacterales</taxon>
        <taxon>Lysobacteraceae</taxon>
        <taxon>Lysobacter</taxon>
    </lineage>
</organism>